<comment type="caution">
    <text evidence="4">The sequence shown here is derived from an EMBL/GenBank/DDBJ whole genome shotgun (WGS) entry which is preliminary data.</text>
</comment>
<sequence length="1065" mass="119362">MPVSHSPLLESLLSPEDSPLFAPTVLIESSTSGCENIPFLAWVMKSGFFTGIILSGSSFSVQETLKFTLKIKPSSFQLTIQTELPSLVKISHQAVYIAAKMWTSAETIHKLLNSAPANTLLLLEGIKDSPRAEAWEFLASRFPAFAFPQGKGLGILSTTDIACLFPLLTSDSQLSDIDRTTKTLLRERFAFAGNFWFDKALLAKADAQIDTLKQDLVQTRSNIFSQHMLTHHENDLSSQKIESLQKTLQQTQKREQDLIQEKQEITNILNHFADTVRQREEIYQKQTDILSSYSSNINAYTESLKEVCLSYSQKIHDLWSRFAQEVLDRSEAQEALKTYLSTPSGTLRSIARALIKGVVIPYVPDLPQPPQVESFPQLPPAPSPVLFNSATLAPLAIPTIPQSASVPALAQPLQPASLNILFVAGEPDSPGVNYRCIRNAAACTRAGFPAQWKRCANVGPDDINWADVMVLWRVEFSGHVDIMLRLAREQNIHIIFDTDDLTFIPGLARMDIIDGIRSIGATEERIETVFTDMQRTLLRSDIGFAPTDTLADAMRVYQPVTYTVPNTYDADCLTLSRKAYRMRQLNPAEHIIRIGYATGSRTHQKDFAQVSGILARLLQEKPNLRLVLFRESGNHRPVLLMNEFPELEAVRDQIEWRDMCSLSALPTELARFDISIAPLEIQNPFCNAKSELKFFEAALAGVPSILSPTAPFLQCVENGRTGLFATSSEEWETALRTLIEKPDLRARMARDAYHTALWHFGPQRQAMLLGTIMESLKGEKQAAQAAEIQIARGKYLARNLPNIPDYNVLFQYDALEEANITVIITSYNYESFILEALESVKLQTIPVLDLIVVDDGSRDDSVNQIKNWMQKQTARFNRLILLQTSINAGLGGARNCGVAYAETPFFLPLDADNRLLPHACETLLKATDDLTAYAYPIIQQFGDPAQHPTLGKEPFRPMQLVAGNYIDAMALVAKWAWAAAGGYYVNRDAMGWEDYDLWCTLAEYGLRGTHVPEVLAEYRVHQTSMTNNVTEKMAHKQRVVSLVEERHPWIRLVQKNAKQREISTD</sequence>
<dbReference type="Proteomes" id="UP000228751">
    <property type="component" value="Unassembled WGS sequence"/>
</dbReference>
<dbReference type="EMBL" id="PEBQ01000087">
    <property type="protein sequence ID" value="PHY94598.1"/>
    <property type="molecule type" value="Genomic_DNA"/>
</dbReference>
<feature type="domain" description="Glycosyltransferase 2-like" evidence="2">
    <location>
        <begin position="821"/>
        <end position="948"/>
    </location>
</feature>
<dbReference type="Pfam" id="PF13524">
    <property type="entry name" value="Glyco_trans_1_2"/>
    <property type="match status" value="1"/>
</dbReference>
<dbReference type="Gene3D" id="3.90.550.10">
    <property type="entry name" value="Spore Coat Polysaccharide Biosynthesis Protein SpsA, Chain A"/>
    <property type="match status" value="1"/>
</dbReference>
<dbReference type="OrthoDB" id="174925at2"/>
<name>A0A2G4RDG6_9PROT</name>
<gene>
    <name evidence="4" type="ORF">CSR02_05775</name>
</gene>
<dbReference type="InterPro" id="IPR001173">
    <property type="entry name" value="Glyco_trans_2-like"/>
</dbReference>
<dbReference type="Gene3D" id="3.40.50.2000">
    <property type="entry name" value="Glycogen Phosphorylase B"/>
    <property type="match status" value="1"/>
</dbReference>
<reference evidence="4 5" key="1">
    <citation type="submission" date="2017-10" db="EMBL/GenBank/DDBJ databases">
        <title>Genomic analysis of the genus Acetobacter.</title>
        <authorList>
            <person name="Kim K.H."/>
            <person name="Chun B.H."/>
            <person name="Son A.R."/>
            <person name="Jeon C.O."/>
        </authorList>
    </citation>
    <scope>NUCLEOTIDE SEQUENCE [LARGE SCALE GENOMIC DNA]</scope>
    <source>
        <strain evidence="4 5">LHT 2458</strain>
    </source>
</reference>
<proteinExistence type="predicted"/>
<keyword evidence="5" id="KW-1185">Reference proteome</keyword>
<dbReference type="CDD" id="cd00761">
    <property type="entry name" value="Glyco_tranf_GTA_type"/>
    <property type="match status" value="1"/>
</dbReference>
<evidence type="ECO:0000259" key="2">
    <source>
        <dbReference type="Pfam" id="PF00535"/>
    </source>
</evidence>
<feature type="domain" description="Spore protein YkvP/CgeB glycosyl transferase-like" evidence="3">
    <location>
        <begin position="665"/>
        <end position="766"/>
    </location>
</feature>
<dbReference type="GO" id="GO:0016740">
    <property type="term" value="F:transferase activity"/>
    <property type="evidence" value="ECO:0007669"/>
    <property type="project" value="UniProtKB-KW"/>
</dbReference>
<dbReference type="PANTHER" id="PTHR43685:SF2">
    <property type="entry name" value="GLYCOSYLTRANSFERASE 2-LIKE DOMAIN-CONTAINING PROTEIN"/>
    <property type="match status" value="1"/>
</dbReference>
<dbReference type="Pfam" id="PF00535">
    <property type="entry name" value="Glycos_transf_2"/>
    <property type="match status" value="1"/>
</dbReference>
<organism evidence="4 5">
    <name type="scientific">Acetobacter pomorum</name>
    <dbReference type="NCBI Taxonomy" id="65959"/>
    <lineage>
        <taxon>Bacteria</taxon>
        <taxon>Pseudomonadati</taxon>
        <taxon>Pseudomonadota</taxon>
        <taxon>Alphaproteobacteria</taxon>
        <taxon>Acetobacterales</taxon>
        <taxon>Acetobacteraceae</taxon>
        <taxon>Acetobacter</taxon>
    </lineage>
</organism>
<protein>
    <submittedName>
        <fullName evidence="4">Glycosyl transferase</fullName>
    </submittedName>
</protein>
<evidence type="ECO:0000256" key="1">
    <source>
        <dbReference type="SAM" id="Coils"/>
    </source>
</evidence>
<dbReference type="SUPFAM" id="SSF53756">
    <property type="entry name" value="UDP-Glycosyltransferase/glycogen phosphorylase"/>
    <property type="match status" value="1"/>
</dbReference>
<evidence type="ECO:0000313" key="5">
    <source>
        <dbReference type="Proteomes" id="UP000228751"/>
    </source>
</evidence>
<feature type="coiled-coil region" evidence="1">
    <location>
        <begin position="202"/>
        <end position="268"/>
    </location>
</feature>
<accession>A0A2G4RDG6</accession>
<dbReference type="PANTHER" id="PTHR43685">
    <property type="entry name" value="GLYCOSYLTRANSFERASE"/>
    <property type="match status" value="1"/>
</dbReference>
<keyword evidence="4" id="KW-0808">Transferase</keyword>
<keyword evidence="1" id="KW-0175">Coiled coil</keyword>
<dbReference type="SUPFAM" id="SSF53448">
    <property type="entry name" value="Nucleotide-diphospho-sugar transferases"/>
    <property type="match status" value="1"/>
</dbReference>
<dbReference type="InterPro" id="IPR050834">
    <property type="entry name" value="Glycosyltransf_2"/>
</dbReference>
<dbReference type="InterPro" id="IPR055259">
    <property type="entry name" value="YkvP/CgeB_Glyco_trans-like"/>
</dbReference>
<evidence type="ECO:0000259" key="3">
    <source>
        <dbReference type="Pfam" id="PF13524"/>
    </source>
</evidence>
<evidence type="ECO:0000313" key="4">
    <source>
        <dbReference type="EMBL" id="PHY94598.1"/>
    </source>
</evidence>
<dbReference type="AlphaFoldDB" id="A0A2G4RDG6"/>
<dbReference type="InterPro" id="IPR029044">
    <property type="entry name" value="Nucleotide-diphossugar_trans"/>
</dbReference>